<keyword evidence="2" id="KW-0732">Signal</keyword>
<evidence type="ECO:0000256" key="1">
    <source>
        <dbReference type="SAM" id="MobiDB-lite"/>
    </source>
</evidence>
<feature type="region of interest" description="Disordered" evidence="1">
    <location>
        <begin position="14"/>
        <end position="33"/>
    </location>
</feature>
<evidence type="ECO:0000256" key="2">
    <source>
        <dbReference type="SAM" id="SignalP"/>
    </source>
</evidence>
<evidence type="ECO:0000313" key="3">
    <source>
        <dbReference type="EMBL" id="OSC33793.1"/>
    </source>
</evidence>
<name>A0AA91SRP9_9MYCO</name>
<feature type="signal peptide" evidence="2">
    <location>
        <begin position="1"/>
        <end position="18"/>
    </location>
</feature>
<feature type="chain" id="PRO_5041660240" evidence="2">
    <location>
        <begin position="19"/>
        <end position="64"/>
    </location>
</feature>
<comment type="caution">
    <text evidence="3">The sequence shown here is derived from an EMBL/GenBank/DDBJ whole genome shotgun (WGS) entry which is preliminary data.</text>
</comment>
<proteinExistence type="predicted"/>
<dbReference type="AlphaFoldDB" id="A0AA91SRP9"/>
<keyword evidence="4" id="KW-1185">Reference proteome</keyword>
<sequence length="64" mass="6350">MAGALTSSALLAAGAAGADPADPDPFPNPISPSDCMASAKVNCDLFGPYGLNDHDKPDNPPGQP</sequence>
<dbReference type="Proteomes" id="UP000193577">
    <property type="component" value="Unassembled WGS sequence"/>
</dbReference>
<protein>
    <submittedName>
        <fullName evidence="3">Uncharacterized protein</fullName>
    </submittedName>
</protein>
<gene>
    <name evidence="3" type="ORF">B8W67_09690</name>
</gene>
<accession>A0AA91SRP9</accession>
<dbReference type="EMBL" id="NCXO01000017">
    <property type="protein sequence ID" value="OSC33793.1"/>
    <property type="molecule type" value="Genomic_DNA"/>
</dbReference>
<reference evidence="3 4" key="1">
    <citation type="submission" date="2017-04" db="EMBL/GenBank/DDBJ databases">
        <title>The new phylogeny of genus Mycobacterium.</title>
        <authorList>
            <person name="Tortoli E."/>
            <person name="Trovato A."/>
            <person name="Cirillo D.M."/>
        </authorList>
    </citation>
    <scope>NUCLEOTIDE SEQUENCE [LARGE SCALE GENOMIC DNA]</scope>
    <source>
        <strain evidence="3 4">KCTC 19819</strain>
    </source>
</reference>
<organism evidence="3 4">
    <name type="scientific">Mycolicibacillus koreensis</name>
    <dbReference type="NCBI Taxonomy" id="1069220"/>
    <lineage>
        <taxon>Bacteria</taxon>
        <taxon>Bacillati</taxon>
        <taxon>Actinomycetota</taxon>
        <taxon>Actinomycetes</taxon>
        <taxon>Mycobacteriales</taxon>
        <taxon>Mycobacteriaceae</taxon>
        <taxon>Mycolicibacillus</taxon>
    </lineage>
</organism>
<evidence type="ECO:0000313" key="4">
    <source>
        <dbReference type="Proteomes" id="UP000193577"/>
    </source>
</evidence>